<proteinExistence type="predicted"/>
<keyword evidence="4" id="KW-1185">Reference proteome</keyword>
<keyword evidence="1" id="KW-1133">Transmembrane helix</keyword>
<evidence type="ECO:0000313" key="4">
    <source>
        <dbReference type="Proteomes" id="UP000540412"/>
    </source>
</evidence>
<evidence type="ECO:0000256" key="1">
    <source>
        <dbReference type="SAM" id="Phobius"/>
    </source>
</evidence>
<comment type="caution">
    <text evidence="3">The sequence shown here is derived from an EMBL/GenBank/DDBJ whole genome shotgun (WGS) entry which is preliminary data.</text>
</comment>
<dbReference type="Proteomes" id="UP000540412">
    <property type="component" value="Unassembled WGS sequence"/>
</dbReference>
<organism evidence="3 4">
    <name type="scientific">Nocardia transvalensis</name>
    <dbReference type="NCBI Taxonomy" id="37333"/>
    <lineage>
        <taxon>Bacteria</taxon>
        <taxon>Bacillati</taxon>
        <taxon>Actinomycetota</taxon>
        <taxon>Actinomycetes</taxon>
        <taxon>Mycobacteriales</taxon>
        <taxon>Nocardiaceae</taxon>
        <taxon>Nocardia</taxon>
    </lineage>
</organism>
<dbReference type="PROSITE" id="PS51549">
    <property type="entry name" value="DM13"/>
    <property type="match status" value="1"/>
</dbReference>
<accession>A0A7W9PGZ5</accession>
<dbReference type="RefSeq" id="WP_040748676.1">
    <property type="nucleotide sequence ID" value="NZ_JACHIT010000002.1"/>
</dbReference>
<feature type="transmembrane region" description="Helical" evidence="1">
    <location>
        <begin position="12"/>
        <end position="30"/>
    </location>
</feature>
<keyword evidence="1" id="KW-0472">Membrane</keyword>
<feature type="domain" description="DM13" evidence="2">
    <location>
        <begin position="56"/>
        <end position="166"/>
    </location>
</feature>
<protein>
    <recommendedName>
        <fullName evidence="2">DM13 domain-containing protein</fullName>
    </recommendedName>
</protein>
<dbReference type="Pfam" id="PF10517">
    <property type="entry name" value="DM13"/>
    <property type="match status" value="1"/>
</dbReference>
<dbReference type="EMBL" id="JACHIT010000002">
    <property type="protein sequence ID" value="MBB5915954.1"/>
    <property type="molecule type" value="Genomic_DNA"/>
</dbReference>
<reference evidence="3 4" key="1">
    <citation type="submission" date="2020-08" db="EMBL/GenBank/DDBJ databases">
        <title>Sequencing the genomes of 1000 actinobacteria strains.</title>
        <authorList>
            <person name="Klenk H.-P."/>
        </authorList>
    </citation>
    <scope>NUCLEOTIDE SEQUENCE [LARGE SCALE GENOMIC DNA]</scope>
    <source>
        <strain evidence="3 4">DSM 43582</strain>
    </source>
</reference>
<gene>
    <name evidence="3" type="ORF">BJY24_004866</name>
</gene>
<dbReference type="InterPro" id="IPR019545">
    <property type="entry name" value="DM13_domain"/>
</dbReference>
<name>A0A7W9PGZ5_9NOCA</name>
<sequence length="168" mass="18099">MSLKRLSRRRLVAGFAVCLIAVSAIGLYLFQPWRLFTTHRVDEAAVVASDGQAPPVVSIGNLVSHEHTTSGSVNLQRAPDGGVTLRIADLHTSDGPALHVWLTDQPLSPDDWHNLDDGRHIDLGALKGNQGNQNYEVPPGTDLTGFPTVAIWCERFGVSFGAATLARP</sequence>
<evidence type="ECO:0000313" key="3">
    <source>
        <dbReference type="EMBL" id="MBB5915954.1"/>
    </source>
</evidence>
<keyword evidence="1" id="KW-0812">Transmembrane</keyword>
<dbReference type="AlphaFoldDB" id="A0A7W9PGZ5"/>
<evidence type="ECO:0000259" key="2">
    <source>
        <dbReference type="PROSITE" id="PS51549"/>
    </source>
</evidence>